<dbReference type="AlphaFoldDB" id="A0A494Z4C3"/>
<evidence type="ECO:0008006" key="3">
    <source>
        <dbReference type="Google" id="ProtNLM"/>
    </source>
</evidence>
<dbReference type="RefSeq" id="WP_121129256.1">
    <property type="nucleotide sequence ID" value="NZ_JBHUFK010000024.1"/>
</dbReference>
<evidence type="ECO:0000313" key="1">
    <source>
        <dbReference type="EMBL" id="RKQ17386.1"/>
    </source>
</evidence>
<dbReference type="PANTHER" id="PTHR30531">
    <property type="entry name" value="FLAGELLAR BIOSYNTHETIC PROTEIN FLHB"/>
    <property type="match status" value="1"/>
</dbReference>
<keyword evidence="2" id="KW-1185">Reference proteome</keyword>
<dbReference type="InterPro" id="IPR006135">
    <property type="entry name" value="T3SS_substrate_exporter"/>
</dbReference>
<dbReference type="Proteomes" id="UP000281813">
    <property type="component" value="Unassembled WGS sequence"/>
</dbReference>
<dbReference type="SUPFAM" id="SSF160544">
    <property type="entry name" value="EscU C-terminal domain-like"/>
    <property type="match status" value="1"/>
</dbReference>
<evidence type="ECO:0000313" key="2">
    <source>
        <dbReference type="Proteomes" id="UP000281813"/>
    </source>
</evidence>
<dbReference type="Pfam" id="PF01312">
    <property type="entry name" value="Bac_export_2"/>
    <property type="match status" value="1"/>
</dbReference>
<dbReference type="GO" id="GO:0009306">
    <property type="term" value="P:protein secretion"/>
    <property type="evidence" value="ECO:0007669"/>
    <property type="project" value="InterPro"/>
</dbReference>
<dbReference type="Gene3D" id="3.40.1690.10">
    <property type="entry name" value="secretion proteins EscU"/>
    <property type="match status" value="1"/>
</dbReference>
<dbReference type="EMBL" id="RBZO01000005">
    <property type="protein sequence ID" value="RKQ17386.1"/>
    <property type="molecule type" value="Genomic_DNA"/>
</dbReference>
<dbReference type="InterPro" id="IPR029025">
    <property type="entry name" value="T3SS_substrate_exporter_C"/>
</dbReference>
<reference evidence="1 2" key="1">
    <citation type="journal article" date="2015" name="Antonie Van Leeuwenhoek">
        <title>Oceanobacillus bengalensis sp. nov., a bacterium isolated from seawater of the Bay of Bengal.</title>
        <authorList>
            <person name="Yongchang O."/>
            <person name="Xiang W."/>
            <person name="Wang G."/>
        </authorList>
    </citation>
    <scope>NUCLEOTIDE SEQUENCE [LARGE SCALE GENOMIC DNA]</scope>
    <source>
        <strain evidence="1 2">MCCC 1K00260</strain>
    </source>
</reference>
<dbReference type="GO" id="GO:0005886">
    <property type="term" value="C:plasma membrane"/>
    <property type="evidence" value="ECO:0007669"/>
    <property type="project" value="TreeGrafter"/>
</dbReference>
<comment type="caution">
    <text evidence="1">The sequence shown here is derived from an EMBL/GenBank/DDBJ whole genome shotgun (WGS) entry which is preliminary data.</text>
</comment>
<gene>
    <name evidence="1" type="ORF">D8M05_04980</name>
</gene>
<proteinExistence type="predicted"/>
<organism evidence="1 2">
    <name type="scientific">Oceanobacillus bengalensis</name>
    <dbReference type="NCBI Taxonomy" id="1435466"/>
    <lineage>
        <taxon>Bacteria</taxon>
        <taxon>Bacillati</taxon>
        <taxon>Bacillota</taxon>
        <taxon>Bacilli</taxon>
        <taxon>Bacillales</taxon>
        <taxon>Bacillaceae</taxon>
        <taxon>Oceanobacillus</taxon>
    </lineage>
</organism>
<sequence length="90" mass="10041">MNNERKKATALKYDENIDAVPIVTAIGKGLIAETIIDKAKEENVPIVEDPTLVSLLQELNINEAIPEELYEAVAEVFAFIYHADKKLSEE</sequence>
<dbReference type="OrthoDB" id="5244399at2"/>
<dbReference type="PANTHER" id="PTHR30531:SF12">
    <property type="entry name" value="FLAGELLAR BIOSYNTHETIC PROTEIN FLHB"/>
    <property type="match status" value="1"/>
</dbReference>
<accession>A0A494Z4C3</accession>
<name>A0A494Z4C3_9BACI</name>
<protein>
    <recommendedName>
        <fullName evidence="3">EscU/YscU/HrcU family type III secretion system export apparatus switch protein</fullName>
    </recommendedName>
</protein>